<dbReference type="Proteomes" id="UP000001132">
    <property type="component" value="Segment"/>
</dbReference>
<evidence type="ECO:0000313" key="1">
    <source>
        <dbReference type="EMBL" id="ABU96878.1"/>
    </source>
</evidence>
<name>A7XX72_BP234</name>
<dbReference type="KEGG" id="vg:5600424"/>
<protein>
    <submittedName>
        <fullName evidence="1">Uncharacterized protein</fullName>
    </submittedName>
</protein>
<reference evidence="1 2" key="1">
    <citation type="journal article" date="2008" name="J. Mol. Biol.">
        <title>Genome comparison and proteomic characterization of Thermus thermophilus bacteriophages P23-45 and P74-26: siphoviruses with triplex-forming sequences and the longest known tails.</title>
        <authorList>
            <person name="Minakhin L."/>
            <person name="Goel M."/>
            <person name="Berdygulova Z."/>
            <person name="Ramanculov E."/>
            <person name="Florens L."/>
            <person name="Glazko G."/>
            <person name="Karamychev V.N."/>
            <person name="Slesarev A.I."/>
            <person name="Kozyavkin S.A."/>
            <person name="Khromov I."/>
            <person name="Ackermann H.W."/>
            <person name="Washburn M."/>
            <person name="Mushegian A."/>
            <person name="Severinov K."/>
        </authorList>
    </citation>
    <scope>NUCLEOTIDE SEQUENCE</scope>
</reference>
<sequence>MIHIDGVFKGYELKYTDNGTPILDIFIGSKNEETPVPIRFMGGPAVPYLDLMDQIPVNQPVFANATLGLRTFNNRTFINLEGINFGIVHGPGDFSVRGLMMAQVLEVKEMQSKRGRAFKVAVLQPYLNSRQDLAPTVEMNVDNITAPGLYTISFTVRARSYNDKVYLSLQEVFSQPIAAAAELPEEEAVPF</sequence>
<dbReference type="GeneID" id="5600424"/>
<evidence type="ECO:0000313" key="2">
    <source>
        <dbReference type="Proteomes" id="UP000001132"/>
    </source>
</evidence>
<keyword evidence="2" id="KW-1185">Reference proteome</keyword>
<accession>A7XX72</accession>
<proteinExistence type="predicted"/>
<gene>
    <name evidence="1" type="ORF">P23p45</name>
</gene>
<organism evidence="1 2">
    <name type="scientific">Thermus virus P23-45</name>
    <name type="common">Thermus thermophilus phage P23-45</name>
    <dbReference type="NCBI Taxonomy" id="2914006"/>
    <lineage>
        <taxon>Viruses</taxon>
        <taxon>Duplodnaviria</taxon>
        <taxon>Heunggongvirae</taxon>
        <taxon>Uroviricota</taxon>
        <taxon>Caudoviricetes</taxon>
        <taxon>Oshimavirus</taxon>
        <taxon>Oshimavirus P2345</taxon>
    </lineage>
</organism>
<dbReference type="EMBL" id="EU100883">
    <property type="protein sequence ID" value="ABU96878.1"/>
    <property type="molecule type" value="Genomic_DNA"/>
</dbReference>
<organismHost>
    <name type="scientific">Thermus thermophilus</name>
    <dbReference type="NCBI Taxonomy" id="274"/>
</organismHost>
<dbReference type="RefSeq" id="YP_001467898.1">
    <property type="nucleotide sequence ID" value="NC_009803.1"/>
</dbReference>